<organism evidence="7 8">
    <name type="scientific">Burkholderia lata (strain ATCC 17760 / DSM 23089 / LMG 22485 / NCIMB 9086 / R18194 / 383)</name>
    <dbReference type="NCBI Taxonomy" id="482957"/>
    <lineage>
        <taxon>Bacteria</taxon>
        <taxon>Pseudomonadati</taxon>
        <taxon>Pseudomonadota</taxon>
        <taxon>Betaproteobacteria</taxon>
        <taxon>Burkholderiales</taxon>
        <taxon>Burkholderiaceae</taxon>
        <taxon>Burkholderia</taxon>
        <taxon>Burkholderia cepacia complex</taxon>
    </lineage>
</organism>
<evidence type="ECO:0000256" key="4">
    <source>
        <dbReference type="ARBA" id="ARBA00023163"/>
    </source>
</evidence>
<sequence length="336" mass="36573">MSSMREVDLRAVDLNLLKLLDALLKERSVTRAGVRLGLTQPAASRALGRLRTLLGDRVVVRTPKGLEFTPRAASLALRVSRVLTEAASIVTPAEFDPATARGQFSIASLDHMALTLMPDVNARLERHAPGMNLDVPPSRGNNVELVVDGTAGIALGAFDDDTLPAGIYRRKLYDDSLVCIVRNGHPALSARLTPKRFAALSHVLVTIGGRGGERVDAALARQGLHRRIAMRLPHFLVAPMVVAKSDMTVVLPRRLAQHVAQSMPVTLVELPVEVPTFALTMIWHERTHDDPAYGWLRRQVIELAQDMTPRPSRRSSRQATATSTDDTPTATCPPSA</sequence>
<evidence type="ECO:0000256" key="1">
    <source>
        <dbReference type="ARBA" id="ARBA00009437"/>
    </source>
</evidence>
<dbReference type="InterPro" id="IPR050389">
    <property type="entry name" value="LysR-type_TF"/>
</dbReference>
<dbReference type="InterPro" id="IPR000847">
    <property type="entry name" value="LysR_HTH_N"/>
</dbReference>
<keyword evidence="2" id="KW-0805">Transcription regulation</keyword>
<gene>
    <name evidence="7" type="ORF">BLA18109_03626</name>
</gene>
<dbReference type="GO" id="GO:0003677">
    <property type="term" value="F:DNA binding"/>
    <property type="evidence" value="ECO:0007669"/>
    <property type="project" value="UniProtKB-KW"/>
</dbReference>
<evidence type="ECO:0000259" key="6">
    <source>
        <dbReference type="PROSITE" id="PS50931"/>
    </source>
</evidence>
<dbReference type="SUPFAM" id="SSF46785">
    <property type="entry name" value="Winged helix' DNA-binding domain"/>
    <property type="match status" value="1"/>
</dbReference>
<dbReference type="Gene3D" id="3.40.190.10">
    <property type="entry name" value="Periplasmic binding protein-like II"/>
    <property type="match status" value="2"/>
</dbReference>
<evidence type="ECO:0000256" key="2">
    <source>
        <dbReference type="ARBA" id="ARBA00023015"/>
    </source>
</evidence>
<comment type="similarity">
    <text evidence="1">Belongs to the LysR transcriptional regulatory family.</text>
</comment>
<feature type="domain" description="HTH lysR-type" evidence="6">
    <location>
        <begin position="12"/>
        <end position="69"/>
    </location>
</feature>
<evidence type="ECO:0000313" key="8">
    <source>
        <dbReference type="Proteomes" id="UP000494260"/>
    </source>
</evidence>
<dbReference type="PROSITE" id="PS50931">
    <property type="entry name" value="HTH_LYSR"/>
    <property type="match status" value="1"/>
</dbReference>
<dbReference type="InterPro" id="IPR037402">
    <property type="entry name" value="YidZ_PBP2"/>
</dbReference>
<evidence type="ECO:0000256" key="3">
    <source>
        <dbReference type="ARBA" id="ARBA00023125"/>
    </source>
</evidence>
<feature type="compositionally biased region" description="Low complexity" evidence="5">
    <location>
        <begin position="317"/>
        <end position="336"/>
    </location>
</feature>
<dbReference type="Proteomes" id="UP000494260">
    <property type="component" value="Unassembled WGS sequence"/>
</dbReference>
<dbReference type="AlphaFoldDB" id="A0A6P2V979"/>
<dbReference type="EMBL" id="CABVQH010000011">
    <property type="protein sequence ID" value="VWC86819.1"/>
    <property type="molecule type" value="Genomic_DNA"/>
</dbReference>
<feature type="region of interest" description="Disordered" evidence="5">
    <location>
        <begin position="306"/>
        <end position="336"/>
    </location>
</feature>
<keyword evidence="4" id="KW-0804">Transcription</keyword>
<dbReference type="SUPFAM" id="SSF53850">
    <property type="entry name" value="Periplasmic binding protein-like II"/>
    <property type="match status" value="1"/>
</dbReference>
<keyword evidence="3" id="KW-0238">DNA-binding</keyword>
<dbReference type="PANTHER" id="PTHR30118">
    <property type="entry name" value="HTH-TYPE TRANSCRIPTIONAL REGULATOR LEUO-RELATED"/>
    <property type="match status" value="1"/>
</dbReference>
<name>A0A6P2V979_BURL3</name>
<dbReference type="PANTHER" id="PTHR30118:SF15">
    <property type="entry name" value="TRANSCRIPTIONAL REGULATORY PROTEIN"/>
    <property type="match status" value="1"/>
</dbReference>
<protein>
    <submittedName>
        <fullName evidence="7">LysR family transcriptional regulator</fullName>
    </submittedName>
</protein>
<evidence type="ECO:0000256" key="5">
    <source>
        <dbReference type="SAM" id="MobiDB-lite"/>
    </source>
</evidence>
<reference evidence="7 8" key="1">
    <citation type="submission" date="2019-09" db="EMBL/GenBank/DDBJ databases">
        <authorList>
            <person name="Depoorter E."/>
        </authorList>
    </citation>
    <scope>NUCLEOTIDE SEQUENCE [LARGE SCALE GENOMIC DNA]</scope>
    <source>
        <strain evidence="7">R-18109</strain>
    </source>
</reference>
<accession>A0A6P2V979</accession>
<dbReference type="Gene3D" id="1.10.10.10">
    <property type="entry name" value="Winged helix-like DNA-binding domain superfamily/Winged helix DNA-binding domain"/>
    <property type="match status" value="1"/>
</dbReference>
<dbReference type="Pfam" id="PF03466">
    <property type="entry name" value="LysR_substrate"/>
    <property type="match status" value="1"/>
</dbReference>
<dbReference type="InterPro" id="IPR005119">
    <property type="entry name" value="LysR_subst-bd"/>
</dbReference>
<proteinExistence type="inferred from homology"/>
<dbReference type="InterPro" id="IPR036390">
    <property type="entry name" value="WH_DNA-bd_sf"/>
</dbReference>
<evidence type="ECO:0000313" key="7">
    <source>
        <dbReference type="EMBL" id="VWC86819.1"/>
    </source>
</evidence>
<dbReference type="InterPro" id="IPR036388">
    <property type="entry name" value="WH-like_DNA-bd_sf"/>
</dbReference>
<dbReference type="RefSeq" id="WP_254609475.1">
    <property type="nucleotide sequence ID" value="NZ_CABVQH010000011.1"/>
</dbReference>
<dbReference type="CDD" id="cd08417">
    <property type="entry name" value="PBP2_Nitroaromatics_like"/>
    <property type="match status" value="1"/>
</dbReference>
<dbReference type="GO" id="GO:0003700">
    <property type="term" value="F:DNA-binding transcription factor activity"/>
    <property type="evidence" value="ECO:0007669"/>
    <property type="project" value="InterPro"/>
</dbReference>
<dbReference type="Pfam" id="PF00126">
    <property type="entry name" value="HTH_1"/>
    <property type="match status" value="1"/>
</dbReference>